<protein>
    <submittedName>
        <fullName evidence="1">Uncharacterized protein</fullName>
    </submittedName>
</protein>
<comment type="caution">
    <text evidence="1">The sequence shown here is derived from an EMBL/GenBank/DDBJ whole genome shotgun (WGS) entry which is preliminary data.</text>
</comment>
<sequence>MRNFELTEFFCISKVDDKICSTVVICKTQLQKKKQFFLILHDSLAVKQYMILQLKNLEVVNLQTTGKK</sequence>
<evidence type="ECO:0000313" key="2">
    <source>
        <dbReference type="Proteomes" id="UP001607302"/>
    </source>
</evidence>
<organism evidence="1 2">
    <name type="scientific">Vespula squamosa</name>
    <name type="common">Southern yellow jacket</name>
    <name type="synonym">Wasp</name>
    <dbReference type="NCBI Taxonomy" id="30214"/>
    <lineage>
        <taxon>Eukaryota</taxon>
        <taxon>Metazoa</taxon>
        <taxon>Ecdysozoa</taxon>
        <taxon>Arthropoda</taxon>
        <taxon>Hexapoda</taxon>
        <taxon>Insecta</taxon>
        <taxon>Pterygota</taxon>
        <taxon>Neoptera</taxon>
        <taxon>Endopterygota</taxon>
        <taxon>Hymenoptera</taxon>
        <taxon>Apocrita</taxon>
        <taxon>Aculeata</taxon>
        <taxon>Vespoidea</taxon>
        <taxon>Vespidae</taxon>
        <taxon>Vespinae</taxon>
        <taxon>Vespula</taxon>
    </lineage>
</organism>
<evidence type="ECO:0000313" key="1">
    <source>
        <dbReference type="EMBL" id="KAL2711626.1"/>
    </source>
</evidence>
<reference evidence="1 2" key="1">
    <citation type="journal article" date="2024" name="Ann. Entomol. Soc. Am.">
        <title>Genomic analyses of the southern and eastern yellowjacket wasps (Hymenoptera: Vespidae) reveal evolutionary signatures of social life.</title>
        <authorList>
            <person name="Catto M.A."/>
            <person name="Caine P.B."/>
            <person name="Orr S.E."/>
            <person name="Hunt B.G."/>
            <person name="Goodisman M.A.D."/>
        </authorList>
    </citation>
    <scope>NUCLEOTIDE SEQUENCE [LARGE SCALE GENOMIC DNA]</scope>
    <source>
        <strain evidence="1">233</strain>
        <tissue evidence="1">Head and thorax</tissue>
    </source>
</reference>
<name>A0ABD1ZTD3_VESSQ</name>
<dbReference type="EMBL" id="JAUDFV010000173">
    <property type="protein sequence ID" value="KAL2711626.1"/>
    <property type="molecule type" value="Genomic_DNA"/>
</dbReference>
<accession>A0ABD1ZTD3</accession>
<gene>
    <name evidence="1" type="ORF">V1478_018647</name>
</gene>
<dbReference type="Proteomes" id="UP001607302">
    <property type="component" value="Unassembled WGS sequence"/>
</dbReference>
<dbReference type="AlphaFoldDB" id="A0ABD1ZTD3"/>
<proteinExistence type="predicted"/>
<keyword evidence="2" id="KW-1185">Reference proteome</keyword>